<dbReference type="PANTHER" id="PTHR32039">
    <property type="entry name" value="MAGNESIUM-CHELATASE SUBUNIT CHLI"/>
    <property type="match status" value="1"/>
</dbReference>
<dbReference type="SMART" id="SM00382">
    <property type="entry name" value="AAA"/>
    <property type="match status" value="1"/>
</dbReference>
<accession>A0A369KRQ6</accession>
<keyword evidence="3" id="KW-1185">Reference proteome</keyword>
<evidence type="ECO:0000313" key="3">
    <source>
        <dbReference type="Proteomes" id="UP000253934"/>
    </source>
</evidence>
<protein>
    <submittedName>
        <fullName evidence="2">ATP-binding protein</fullName>
    </submittedName>
</protein>
<dbReference type="Proteomes" id="UP000253934">
    <property type="component" value="Unassembled WGS sequence"/>
</dbReference>
<proteinExistence type="predicted"/>
<dbReference type="EMBL" id="QOVW01000063">
    <property type="protein sequence ID" value="RDB36282.1"/>
    <property type="molecule type" value="Genomic_DNA"/>
</dbReference>
<comment type="caution">
    <text evidence="2">The sequence shown here is derived from an EMBL/GenBank/DDBJ whole genome shotgun (WGS) entry which is preliminary data.</text>
</comment>
<dbReference type="GO" id="GO:0005524">
    <property type="term" value="F:ATP binding"/>
    <property type="evidence" value="ECO:0007669"/>
    <property type="project" value="UniProtKB-KW"/>
</dbReference>
<dbReference type="Pfam" id="PF01078">
    <property type="entry name" value="Mg_chelatase"/>
    <property type="match status" value="1"/>
</dbReference>
<reference evidence="2" key="1">
    <citation type="submission" date="2018-04" db="EMBL/GenBank/DDBJ databases">
        <title>Draft genome sequence of the Candidatus Spirobacillus cienkowskii, a pathogen of freshwater Daphnia species, reconstructed from hemolymph metagenomic reads.</title>
        <authorList>
            <person name="Bresciani L."/>
            <person name="Lemos L.N."/>
            <person name="Wale N."/>
            <person name="Lin J.Y."/>
            <person name="Fernandes G.R."/>
            <person name="Duffy M.A."/>
            <person name="Rodrigues J.M."/>
        </authorList>
    </citation>
    <scope>NUCLEOTIDE SEQUENCE [LARGE SCALE GENOMIC DNA]</scope>
    <source>
        <strain evidence="2">Binning01</strain>
    </source>
</reference>
<dbReference type="InterPro" id="IPR045006">
    <property type="entry name" value="CHLI-like"/>
</dbReference>
<name>A0A369KRQ6_9BACT</name>
<dbReference type="Pfam" id="PF13541">
    <property type="entry name" value="ChlI"/>
    <property type="match status" value="1"/>
</dbReference>
<feature type="domain" description="AAA+ ATPase" evidence="1">
    <location>
        <begin position="254"/>
        <end position="428"/>
    </location>
</feature>
<dbReference type="SUPFAM" id="SSF52540">
    <property type="entry name" value="P-loop containing nucleoside triphosphate hydrolases"/>
    <property type="match status" value="1"/>
</dbReference>
<evidence type="ECO:0000313" key="2">
    <source>
        <dbReference type="EMBL" id="RDB36282.1"/>
    </source>
</evidence>
<dbReference type="PANTHER" id="PTHR32039:SF7">
    <property type="entry name" value="COMPETENCE PROTEIN COMM"/>
    <property type="match status" value="1"/>
</dbReference>
<sequence length="538" mass="60570">MRADFSKNKDLKLMVKTYSCLLVGVDVVTLEIETVIGSGFSGLSILGLSAEATRDMRERVRSALESIGIQIPARRIVVNITPSELAKISRLSLSQLDFAVAASIIYALHQENQNSAPLFFPEKQYLAGELSLSGELKELQNPLIYQSILLNSEIYPSLCLPVSAKEYLSLSIQHKIEFFYNLKDWYNSRKEIKNPELLKINLSNRDKMDSQIEDEINNNSETEFLERVKEVESIITILLKNPRICVALLVASVGQHHILIAGEPGVGKSFALQKILKLLNPLTEREKLDIKLIHSVVEDVARPLRCPHHSATPAALIGGSSLKPGEVSLAHCGVLFLDELAEFSSSSLESLREPLDAKQVFLSRAGGNIRYPANFQLCATTNPCACGFLFSNKKACRCHPRESRKYLQKISGPLLDRFCLQVWAEPYQPEVDLKDPFVQQLNNIFKNGNLSYFSRHFLRIMSLGGKELGQEVDKFNAMNFLQNNVDFNSCSLRGQEKIINLVNSFNLLFPEIGIDEKIINSIMNYRILDKMFSQRNIF</sequence>
<dbReference type="SUPFAM" id="SSF54211">
    <property type="entry name" value="Ribosomal protein S5 domain 2-like"/>
    <property type="match status" value="1"/>
</dbReference>
<gene>
    <name evidence="2" type="ORF">DCC88_05760</name>
</gene>
<dbReference type="InterPro" id="IPR027417">
    <property type="entry name" value="P-loop_NTPase"/>
</dbReference>
<keyword evidence="2" id="KW-0547">Nucleotide-binding</keyword>
<organism evidence="2 3">
    <name type="scientific">Spirobacillus cienkowskii</name>
    <dbReference type="NCBI Taxonomy" id="495820"/>
    <lineage>
        <taxon>Bacteria</taxon>
        <taxon>Pseudomonadati</taxon>
        <taxon>Bdellovibrionota</taxon>
        <taxon>Oligoflexia</taxon>
        <taxon>Silvanigrellales</taxon>
        <taxon>Spirobacillus</taxon>
    </lineage>
</organism>
<dbReference type="Gene3D" id="3.40.50.300">
    <property type="entry name" value="P-loop containing nucleotide triphosphate hydrolases"/>
    <property type="match status" value="1"/>
</dbReference>
<evidence type="ECO:0000259" key="1">
    <source>
        <dbReference type="SMART" id="SM00382"/>
    </source>
</evidence>
<dbReference type="InterPro" id="IPR003593">
    <property type="entry name" value="AAA+_ATPase"/>
</dbReference>
<dbReference type="AlphaFoldDB" id="A0A369KRQ6"/>
<keyword evidence="2" id="KW-0067">ATP-binding</keyword>
<dbReference type="InterPro" id="IPR020568">
    <property type="entry name" value="Ribosomal_Su5_D2-typ_SF"/>
</dbReference>
<dbReference type="InterPro" id="IPR000523">
    <property type="entry name" value="Mg_chelatse_chII-like_cat_dom"/>
</dbReference>